<dbReference type="AlphaFoldDB" id="A0A9P0YBU8"/>
<protein>
    <submittedName>
        <fullName evidence="1">Uncharacterized protein</fullName>
    </submittedName>
</protein>
<reference evidence="1" key="1">
    <citation type="submission" date="2022-05" db="EMBL/GenBank/DDBJ databases">
        <authorList>
            <person name="Alioto T."/>
            <person name="Alioto T."/>
            <person name="Gomez Garrido J."/>
        </authorList>
    </citation>
    <scope>NUCLEOTIDE SEQUENCE</scope>
    <source>
        <strain evidence="1">0</strain>
        <plasmid evidence="1">P1</plasmid>
    </source>
</reference>
<keyword evidence="1" id="KW-0614">Plasmid</keyword>
<name>A0A9P0YBU8_KLEVA</name>
<sequence length="33" mass="3844">MSDIPLKTFSLLTAHRKHSINMAIRIYNSSFNH</sequence>
<organism evidence="1 2">
    <name type="scientific">Klebsiella variicola</name>
    <dbReference type="NCBI Taxonomy" id="244366"/>
    <lineage>
        <taxon>Bacteria</taxon>
        <taxon>Pseudomonadati</taxon>
        <taxon>Pseudomonadota</taxon>
        <taxon>Gammaproteobacteria</taxon>
        <taxon>Enterobacterales</taxon>
        <taxon>Enterobacteriaceae</taxon>
        <taxon>Klebsiella/Raoultella group</taxon>
        <taxon>Klebsiella</taxon>
        <taxon>Klebsiella pneumoniae complex</taxon>
    </lineage>
</organism>
<accession>A0A9P0YBU8</accession>
<evidence type="ECO:0000313" key="1">
    <source>
        <dbReference type="EMBL" id="CAH6255093.1"/>
    </source>
</evidence>
<evidence type="ECO:0000313" key="2">
    <source>
        <dbReference type="Proteomes" id="UP000789617"/>
    </source>
</evidence>
<dbReference type="EMBL" id="OW969750">
    <property type="protein sequence ID" value="CAH6255093.1"/>
    <property type="molecule type" value="Genomic_DNA"/>
</dbReference>
<keyword evidence="2" id="KW-1185">Reference proteome</keyword>
<geneLocation type="plasmid" evidence="1 2">
    <name>P1</name>
</geneLocation>
<dbReference type="Proteomes" id="UP000789617">
    <property type="component" value="Plasmid P1"/>
</dbReference>
<proteinExistence type="predicted"/>
<gene>
    <name evidence="1" type="ORF">AN2335V1_4908</name>
</gene>